<keyword evidence="5" id="KW-1185">Reference proteome</keyword>
<reference evidence="4 5" key="1">
    <citation type="journal article" date="2021" name="Microbiol. Resour. Announc.">
        <title>Draft Genome Sequence of Coralloluteibacterium stylophorae LMG 29479T.</title>
        <authorList>
            <person name="Karlyshev A.V."/>
            <person name="Kudryashova E.B."/>
            <person name="Ariskina E.V."/>
            <person name="Conroy A.P."/>
            <person name="Abidueva E.Y."/>
        </authorList>
    </citation>
    <scope>NUCLEOTIDE SEQUENCE [LARGE SCALE GENOMIC DNA]</scope>
    <source>
        <strain evidence="4 5">LMG 29479</strain>
    </source>
</reference>
<feature type="compositionally biased region" description="Low complexity" evidence="1">
    <location>
        <begin position="24"/>
        <end position="34"/>
    </location>
</feature>
<evidence type="ECO:0000256" key="2">
    <source>
        <dbReference type="SAM" id="SignalP"/>
    </source>
</evidence>
<protein>
    <submittedName>
        <fullName evidence="3">Class I SAM-dependent methyltransferase</fullName>
    </submittedName>
</protein>
<reference evidence="3" key="2">
    <citation type="submission" date="2021-04" db="EMBL/GenBank/DDBJ databases">
        <authorList>
            <person name="Karlyshev A.V."/>
        </authorList>
    </citation>
    <scope>NUCLEOTIDE SEQUENCE</scope>
    <source>
        <strain evidence="3">LMG 29479</strain>
    </source>
</reference>
<feature type="signal peptide" evidence="2">
    <location>
        <begin position="1"/>
        <end position="20"/>
    </location>
</feature>
<dbReference type="GO" id="GO:0008168">
    <property type="term" value="F:methyltransferase activity"/>
    <property type="evidence" value="ECO:0007669"/>
    <property type="project" value="UniProtKB-KW"/>
</dbReference>
<dbReference type="Gene3D" id="3.40.50.150">
    <property type="entry name" value="Vaccinia Virus protein VP39"/>
    <property type="match status" value="1"/>
</dbReference>
<keyword evidence="2" id="KW-0732">Signal</keyword>
<feature type="region of interest" description="Disordered" evidence="1">
    <location>
        <begin position="24"/>
        <end position="45"/>
    </location>
</feature>
<dbReference type="AlphaFoldDB" id="A0A8J8AWP1"/>
<feature type="chain" id="PRO_5042774347" evidence="2">
    <location>
        <begin position="21"/>
        <end position="288"/>
    </location>
</feature>
<gene>
    <name evidence="4" type="ORF">KB893_013475</name>
    <name evidence="3" type="ORF">KB893_01505</name>
</gene>
<keyword evidence="3" id="KW-0489">Methyltransferase</keyword>
<comment type="caution">
    <text evidence="3">The sequence shown here is derived from an EMBL/GenBank/DDBJ whole genome shotgun (WGS) entry which is preliminary data.</text>
</comment>
<dbReference type="EMBL" id="JAGQFT020000009">
    <property type="protein sequence ID" value="MBS7458145.1"/>
    <property type="molecule type" value="Genomic_DNA"/>
</dbReference>
<dbReference type="PIRSF" id="PIRSF031679">
    <property type="entry name" value="Mtase_Alr7345_prd"/>
    <property type="match status" value="1"/>
</dbReference>
<dbReference type="Proteomes" id="UP000675747">
    <property type="component" value="Unassembled WGS sequence"/>
</dbReference>
<evidence type="ECO:0000313" key="3">
    <source>
        <dbReference type="EMBL" id="MBR0561200.1"/>
    </source>
</evidence>
<evidence type="ECO:0000313" key="4">
    <source>
        <dbReference type="EMBL" id="MBS7458145.1"/>
    </source>
</evidence>
<keyword evidence="3" id="KW-0808">Transferase</keyword>
<dbReference type="SUPFAM" id="SSF53335">
    <property type="entry name" value="S-adenosyl-L-methionine-dependent methyltransferases"/>
    <property type="match status" value="1"/>
</dbReference>
<dbReference type="PROSITE" id="PS51257">
    <property type="entry name" value="PROKAR_LIPOPROTEIN"/>
    <property type="match status" value="1"/>
</dbReference>
<dbReference type="RefSeq" id="WP_211925169.1">
    <property type="nucleotide sequence ID" value="NZ_JAGQFT020000009.1"/>
</dbReference>
<evidence type="ECO:0000256" key="1">
    <source>
        <dbReference type="SAM" id="MobiDB-lite"/>
    </source>
</evidence>
<dbReference type="InterPro" id="IPR029063">
    <property type="entry name" value="SAM-dependent_MTases_sf"/>
</dbReference>
<proteinExistence type="predicted"/>
<organism evidence="3">
    <name type="scientific">Coralloluteibacterium stylophorae</name>
    <dbReference type="NCBI Taxonomy" id="1776034"/>
    <lineage>
        <taxon>Bacteria</taxon>
        <taxon>Pseudomonadati</taxon>
        <taxon>Pseudomonadota</taxon>
        <taxon>Gammaproteobacteria</taxon>
        <taxon>Lysobacterales</taxon>
        <taxon>Lysobacteraceae</taxon>
        <taxon>Coralloluteibacterium</taxon>
    </lineage>
</organism>
<accession>A0A8J8AWP1</accession>
<evidence type="ECO:0000313" key="5">
    <source>
        <dbReference type="Proteomes" id="UP000675747"/>
    </source>
</evidence>
<name>A0A8J8AWP1_9GAMM</name>
<sequence>MHRPLVACAALALLAACATPAPEPAVPSAEALSEPAPPPDLASPADTFDARLDGVLDGTWRSAANRARDPARHPKQTLGFFGLQAGQTVLELSPGGGWYAEILAPLMRGDGQYVALVPDGGDRGERLRTRFAAEPAIFGQPQVRTFDPAAPRFGADASADVLLTFRNVHNWIDNGSAAAIFDAAHAVLREGGTFGVVDHRARPGTEAASAGSGYVTVAQVVALAEAAGFRLVEESDINANPRDTTEHPNGVWTLPPTLRVPDGADAGRYRAIGESDRMTLKFVKPQAP</sequence>
<dbReference type="GO" id="GO:0032259">
    <property type="term" value="P:methylation"/>
    <property type="evidence" value="ECO:0007669"/>
    <property type="project" value="UniProtKB-KW"/>
</dbReference>
<dbReference type="EMBL" id="JAGQFT010000005">
    <property type="protein sequence ID" value="MBR0561200.1"/>
    <property type="molecule type" value="Genomic_DNA"/>
</dbReference>
<dbReference type="InterPro" id="IPR016980">
    <property type="entry name" value="S-AdoMet-dep_MeTrfase_Alr7345"/>
</dbReference>